<protein>
    <submittedName>
        <fullName evidence="1">SRPBCC family protein</fullName>
    </submittedName>
</protein>
<dbReference type="RefSeq" id="WP_182415221.1">
    <property type="nucleotide sequence ID" value="NZ_CP055153.1"/>
</dbReference>
<keyword evidence="2" id="KW-1185">Reference proteome</keyword>
<proteinExistence type="predicted"/>
<reference evidence="1 2" key="1">
    <citation type="submission" date="2020-08" db="EMBL/GenBank/DDBJ databases">
        <title>Adhaeribacter dokdonensis sp. nov., isolated from the rhizosphere of Elymus tsukushiensis, a plant native to the Dokdo Islands, Republic of Korea.</title>
        <authorList>
            <person name="Ghim S.Y."/>
        </authorList>
    </citation>
    <scope>NUCLEOTIDE SEQUENCE [LARGE SCALE GENOMIC DNA]</scope>
    <source>
        <strain evidence="1 2">KUDC8001</strain>
    </source>
</reference>
<dbReference type="Proteomes" id="UP000514509">
    <property type="component" value="Chromosome"/>
</dbReference>
<dbReference type="InterPro" id="IPR019587">
    <property type="entry name" value="Polyketide_cyclase/dehydratase"/>
</dbReference>
<dbReference type="Gene3D" id="3.30.530.20">
    <property type="match status" value="1"/>
</dbReference>
<name>A0A7L7L5E9_9BACT</name>
<evidence type="ECO:0000313" key="2">
    <source>
        <dbReference type="Proteomes" id="UP000514509"/>
    </source>
</evidence>
<dbReference type="Pfam" id="PF10604">
    <property type="entry name" value="Polyketide_cyc2"/>
    <property type="match status" value="1"/>
</dbReference>
<organism evidence="1 2">
    <name type="scientific">Adhaeribacter radiodurans</name>
    <dbReference type="NCBI Taxonomy" id="2745197"/>
    <lineage>
        <taxon>Bacteria</taxon>
        <taxon>Pseudomonadati</taxon>
        <taxon>Bacteroidota</taxon>
        <taxon>Cytophagia</taxon>
        <taxon>Cytophagales</taxon>
        <taxon>Hymenobacteraceae</taxon>
        <taxon>Adhaeribacter</taxon>
    </lineage>
</organism>
<dbReference type="InterPro" id="IPR023393">
    <property type="entry name" value="START-like_dom_sf"/>
</dbReference>
<sequence>MIPINDQAPVVCSQKILIQARVEQVWSVLTNISNWRSWMPNVKETRLNGSLAPETTFDWKTGGMKIHSKLHTVSPYKFFGWTGKVYGIYAIHNWVLTDLGETTEVQVSESMTGILAWLFRKMLTKTLAQDMAQSLEFLQAASEKQITKEKEQTA</sequence>
<accession>A0A7L7L5E9</accession>
<dbReference type="SUPFAM" id="SSF55961">
    <property type="entry name" value="Bet v1-like"/>
    <property type="match status" value="1"/>
</dbReference>
<dbReference type="EMBL" id="CP055153">
    <property type="protein sequence ID" value="QMU28031.1"/>
    <property type="molecule type" value="Genomic_DNA"/>
</dbReference>
<gene>
    <name evidence="1" type="ORF">HUW48_08225</name>
</gene>
<evidence type="ECO:0000313" key="1">
    <source>
        <dbReference type="EMBL" id="QMU28031.1"/>
    </source>
</evidence>
<dbReference type="KEGG" id="add:HUW48_08225"/>
<dbReference type="AlphaFoldDB" id="A0A7L7L5E9"/>